<gene>
    <name evidence="1" type="ORF">LQV63_30890</name>
</gene>
<accession>A0ABS8YQP4</accession>
<dbReference type="RefSeq" id="WP_233699539.1">
    <property type="nucleotide sequence ID" value="NZ_JAJNBZ010000064.1"/>
</dbReference>
<reference evidence="1 2" key="1">
    <citation type="submission" date="2021-11" db="EMBL/GenBank/DDBJ databases">
        <title>Draft genome sequence of Paenibacillus profundus YoMME, a new Gram-positive bacteria with exoelectrogenic properties.</title>
        <authorList>
            <person name="Hubenova Y."/>
            <person name="Hubenova E."/>
            <person name="Manasiev Y."/>
            <person name="Peykov S."/>
            <person name="Mitov M."/>
        </authorList>
    </citation>
    <scope>NUCLEOTIDE SEQUENCE [LARGE SCALE GENOMIC DNA]</scope>
    <source>
        <strain evidence="1 2">YoMME</strain>
    </source>
</reference>
<keyword evidence="2" id="KW-1185">Reference proteome</keyword>
<proteinExistence type="predicted"/>
<organism evidence="1 2">
    <name type="scientific">Paenibacillus profundus</name>
    <dbReference type="NCBI Taxonomy" id="1173085"/>
    <lineage>
        <taxon>Bacteria</taxon>
        <taxon>Bacillati</taxon>
        <taxon>Bacillota</taxon>
        <taxon>Bacilli</taxon>
        <taxon>Bacillales</taxon>
        <taxon>Paenibacillaceae</taxon>
        <taxon>Paenibacillus</taxon>
    </lineage>
</organism>
<dbReference type="Proteomes" id="UP001199916">
    <property type="component" value="Unassembled WGS sequence"/>
</dbReference>
<comment type="caution">
    <text evidence="1">The sequence shown here is derived from an EMBL/GenBank/DDBJ whole genome shotgun (WGS) entry which is preliminary data.</text>
</comment>
<evidence type="ECO:0000313" key="2">
    <source>
        <dbReference type="Proteomes" id="UP001199916"/>
    </source>
</evidence>
<dbReference type="EMBL" id="JAJNBZ010000064">
    <property type="protein sequence ID" value="MCE5173637.1"/>
    <property type="molecule type" value="Genomic_DNA"/>
</dbReference>
<name>A0ABS8YQP4_9BACL</name>
<protein>
    <submittedName>
        <fullName evidence="1">Transposase</fullName>
    </submittedName>
</protein>
<evidence type="ECO:0000313" key="1">
    <source>
        <dbReference type="EMBL" id="MCE5173637.1"/>
    </source>
</evidence>
<sequence length="47" mass="5244">MGHATDGKGMDTLKRFKELLALRGADADQIEEICCDMSPAYIRDIED</sequence>